<dbReference type="EMBL" id="MU273513">
    <property type="protein sequence ID" value="KAI0033734.1"/>
    <property type="molecule type" value="Genomic_DNA"/>
</dbReference>
<keyword evidence="2" id="KW-1185">Reference proteome</keyword>
<organism evidence="1 2">
    <name type="scientific">Vararia minispora EC-137</name>
    <dbReference type="NCBI Taxonomy" id="1314806"/>
    <lineage>
        <taxon>Eukaryota</taxon>
        <taxon>Fungi</taxon>
        <taxon>Dikarya</taxon>
        <taxon>Basidiomycota</taxon>
        <taxon>Agaricomycotina</taxon>
        <taxon>Agaricomycetes</taxon>
        <taxon>Russulales</taxon>
        <taxon>Lachnocladiaceae</taxon>
        <taxon>Vararia</taxon>
    </lineage>
</organism>
<evidence type="ECO:0000313" key="2">
    <source>
        <dbReference type="Proteomes" id="UP000814128"/>
    </source>
</evidence>
<reference evidence="1" key="1">
    <citation type="submission" date="2021-02" db="EMBL/GenBank/DDBJ databases">
        <authorList>
            <consortium name="DOE Joint Genome Institute"/>
            <person name="Ahrendt S."/>
            <person name="Looney B.P."/>
            <person name="Miyauchi S."/>
            <person name="Morin E."/>
            <person name="Drula E."/>
            <person name="Courty P.E."/>
            <person name="Chicoki N."/>
            <person name="Fauchery L."/>
            <person name="Kohler A."/>
            <person name="Kuo A."/>
            <person name="Labutti K."/>
            <person name="Pangilinan J."/>
            <person name="Lipzen A."/>
            <person name="Riley R."/>
            <person name="Andreopoulos W."/>
            <person name="He G."/>
            <person name="Johnson J."/>
            <person name="Barry K.W."/>
            <person name="Grigoriev I.V."/>
            <person name="Nagy L."/>
            <person name="Hibbett D."/>
            <person name="Henrissat B."/>
            <person name="Matheny P.B."/>
            <person name="Labbe J."/>
            <person name="Martin F."/>
        </authorList>
    </citation>
    <scope>NUCLEOTIDE SEQUENCE</scope>
    <source>
        <strain evidence="1">EC-137</strain>
    </source>
</reference>
<sequence length="641" mass="71434">MAISADDHLLAALVRSHSTNADQVSAQDAYLSAPRSAGHTPSLGKAHSLNRDFSQGSTFPPWDIPSPSPLQRDFLPPTASVRRPGSDPQRIWKIYLEHVEKPDNVLVETWKEDMNGVLIFAGLFSQVVTAFLIDSYGKVQDPTQRKTVLVVIIVCWFLSLVLLLLAALSATLVQQWARTYLENPKRAEDAVHQARLRTAAFLGVKTFGVQASVKSIPILLHLALWLFLGGLVAFLFQIYDRLAEITLAFVGAAAGIYFILSILPTIFPDCPYNTPLTTVIWCLEQLYRLAVRRRPKGHEDLAEQKKIALDIQALRWTIASLSDDDDFIEFLSLLPKLVIRPGASSVLIDKLLFGPDMLAENLTRILHSIVPAEAVTEAEREEQEARASICLRTTCLLAAVACKQENIAPDQIPRLAINFYAPAARDVSSLTHHTEPRLARLARHTELMLSYRVLCNLRTHLWDLVETVAILGPYARIGRPHFHFNVGYFRRPLFALLDGSSEPRLHELVEEGTCIVNDLQNLFQPRPGEAAPGSGDSVTAGAQGQEQAQRMLEWCKRCFCVLFLHAQVMLRGEREQTSTAADVLEAIMVPLGWGYIGSVTDVRGLLDGMIQDAGVEINEEERKEIVEKYVMVQRPPDRVPV</sequence>
<name>A0ACB8QPM7_9AGAM</name>
<dbReference type="Proteomes" id="UP000814128">
    <property type="component" value="Unassembled WGS sequence"/>
</dbReference>
<proteinExistence type="predicted"/>
<accession>A0ACB8QPM7</accession>
<comment type="caution">
    <text evidence="1">The sequence shown here is derived from an EMBL/GenBank/DDBJ whole genome shotgun (WGS) entry which is preliminary data.</text>
</comment>
<reference evidence="1" key="2">
    <citation type="journal article" date="2022" name="New Phytol.">
        <title>Evolutionary transition to the ectomycorrhizal habit in the genomes of a hyperdiverse lineage of mushroom-forming fungi.</title>
        <authorList>
            <person name="Looney B."/>
            <person name="Miyauchi S."/>
            <person name="Morin E."/>
            <person name="Drula E."/>
            <person name="Courty P.E."/>
            <person name="Kohler A."/>
            <person name="Kuo A."/>
            <person name="LaButti K."/>
            <person name="Pangilinan J."/>
            <person name="Lipzen A."/>
            <person name="Riley R."/>
            <person name="Andreopoulos W."/>
            <person name="He G."/>
            <person name="Johnson J."/>
            <person name="Nolan M."/>
            <person name="Tritt A."/>
            <person name="Barry K.W."/>
            <person name="Grigoriev I.V."/>
            <person name="Nagy L.G."/>
            <person name="Hibbett D."/>
            <person name="Henrissat B."/>
            <person name="Matheny P.B."/>
            <person name="Labbe J."/>
            <person name="Martin F.M."/>
        </authorList>
    </citation>
    <scope>NUCLEOTIDE SEQUENCE</scope>
    <source>
        <strain evidence="1">EC-137</strain>
    </source>
</reference>
<gene>
    <name evidence="1" type="ORF">K488DRAFT_84683</name>
</gene>
<protein>
    <submittedName>
        <fullName evidence="1">Uncharacterized protein</fullName>
    </submittedName>
</protein>
<evidence type="ECO:0000313" key="1">
    <source>
        <dbReference type="EMBL" id="KAI0033734.1"/>
    </source>
</evidence>